<reference evidence="3 4" key="1">
    <citation type="submission" date="2015-09" db="EMBL/GenBank/DDBJ databases">
        <title>Draft genome of the parasitic nematode Teladorsagia circumcincta isolate WARC Sus (inbred).</title>
        <authorList>
            <person name="Mitreva M."/>
        </authorList>
    </citation>
    <scope>NUCLEOTIDE SEQUENCE [LARGE SCALE GENOMIC DNA]</scope>
    <source>
        <strain evidence="3 4">S</strain>
    </source>
</reference>
<organism evidence="3 4">
    <name type="scientific">Teladorsagia circumcincta</name>
    <name type="common">Brown stomach worm</name>
    <name type="synonym">Ostertagia circumcincta</name>
    <dbReference type="NCBI Taxonomy" id="45464"/>
    <lineage>
        <taxon>Eukaryota</taxon>
        <taxon>Metazoa</taxon>
        <taxon>Ecdysozoa</taxon>
        <taxon>Nematoda</taxon>
        <taxon>Chromadorea</taxon>
        <taxon>Rhabditida</taxon>
        <taxon>Rhabditina</taxon>
        <taxon>Rhabditomorpha</taxon>
        <taxon>Strongyloidea</taxon>
        <taxon>Trichostrongylidae</taxon>
        <taxon>Teladorsagia</taxon>
    </lineage>
</organism>
<feature type="region of interest" description="Disordered" evidence="1">
    <location>
        <begin position="126"/>
        <end position="162"/>
    </location>
</feature>
<dbReference type="PANTHER" id="PTHR11668:SF491">
    <property type="entry name" value="SERINE_THREONINE-PROTEIN PHOSPHATASE"/>
    <property type="match status" value="1"/>
</dbReference>
<dbReference type="PANTHER" id="PTHR11668">
    <property type="entry name" value="SERINE/THREONINE PROTEIN PHOSPHATASE"/>
    <property type="match status" value="1"/>
</dbReference>
<protein>
    <recommendedName>
        <fullName evidence="2">Serine/threonine specific protein phosphatases domain-containing protein</fullName>
    </recommendedName>
</protein>
<feature type="domain" description="Serine/threonine specific protein phosphatases" evidence="2">
    <location>
        <begin position="4"/>
        <end position="126"/>
    </location>
</feature>
<dbReference type="PRINTS" id="PR00114">
    <property type="entry name" value="STPHPHTASE"/>
</dbReference>
<evidence type="ECO:0000313" key="3">
    <source>
        <dbReference type="EMBL" id="PIO64656.1"/>
    </source>
</evidence>
<keyword evidence="4" id="KW-1185">Reference proteome</keyword>
<dbReference type="SUPFAM" id="SSF56300">
    <property type="entry name" value="Metallo-dependent phosphatases"/>
    <property type="match status" value="1"/>
</dbReference>
<accession>A0A2G9U303</accession>
<dbReference type="Proteomes" id="UP000230423">
    <property type="component" value="Unassembled WGS sequence"/>
</dbReference>
<dbReference type="OrthoDB" id="5840512at2759"/>
<gene>
    <name evidence="3" type="ORF">TELCIR_13707</name>
</gene>
<name>A0A2G9U303_TELCI</name>
<dbReference type="InterPro" id="IPR050341">
    <property type="entry name" value="PP1_catalytic_subunit"/>
</dbReference>
<dbReference type="SMART" id="SM00156">
    <property type="entry name" value="PP2Ac"/>
    <property type="match status" value="1"/>
</dbReference>
<feature type="compositionally biased region" description="Basic and acidic residues" evidence="1">
    <location>
        <begin position="144"/>
        <end position="156"/>
    </location>
</feature>
<evidence type="ECO:0000256" key="1">
    <source>
        <dbReference type="SAM" id="MobiDB-lite"/>
    </source>
</evidence>
<dbReference type="InterPro" id="IPR029052">
    <property type="entry name" value="Metallo-depent_PP-like"/>
</dbReference>
<dbReference type="GO" id="GO:0004722">
    <property type="term" value="F:protein serine/threonine phosphatase activity"/>
    <property type="evidence" value="ECO:0007669"/>
    <property type="project" value="TreeGrafter"/>
</dbReference>
<dbReference type="EMBL" id="KZ349710">
    <property type="protein sequence ID" value="PIO64656.1"/>
    <property type="molecule type" value="Genomic_DNA"/>
</dbReference>
<dbReference type="AlphaFoldDB" id="A0A2G9U303"/>
<dbReference type="InterPro" id="IPR006186">
    <property type="entry name" value="Ser/Thr-sp_prot-phosphatase"/>
</dbReference>
<evidence type="ECO:0000259" key="2">
    <source>
        <dbReference type="SMART" id="SM00156"/>
    </source>
</evidence>
<sequence>MLPLSAPSAAAAAPHVLKSSLISSLHSFASSHTKILVIFSYAPNTVRGVATFFGEDTVIQCCEKLRVDLIVRAHQMMMSGYGFFCNRKLITIFTAPRYQPEANNKGAVVYVDKQGKIGFKVLSPLEQAPPDANQNDEAPTKVAGPDDKSFRVEKRKCGLSNA</sequence>
<proteinExistence type="predicted"/>
<dbReference type="GO" id="GO:0005737">
    <property type="term" value="C:cytoplasm"/>
    <property type="evidence" value="ECO:0007669"/>
    <property type="project" value="TreeGrafter"/>
</dbReference>
<dbReference type="GO" id="GO:0005634">
    <property type="term" value="C:nucleus"/>
    <property type="evidence" value="ECO:0007669"/>
    <property type="project" value="TreeGrafter"/>
</dbReference>
<dbReference type="Gene3D" id="3.60.21.10">
    <property type="match status" value="1"/>
</dbReference>
<evidence type="ECO:0000313" key="4">
    <source>
        <dbReference type="Proteomes" id="UP000230423"/>
    </source>
</evidence>